<dbReference type="RefSeq" id="WP_143871855.1">
    <property type="nucleotide sequence ID" value="NZ_CP041660.1"/>
</dbReference>
<sequence>MKTIISTDKYSKTHLLAVQNNSSEFEQRFWRSIAKLQESKRWLCIIAPSKMPSKSFLREMGVQLDKMLVIHQQKSSAYTTTKKALLAGKCSTVVAWLDSCSNAQHQEIKALATQAKSQIVLIKEEYKTTPIEKRAVRKLSA</sequence>
<dbReference type="InterPro" id="IPR004596">
    <property type="entry name" value="Cell_div_suppressor_SulA"/>
</dbReference>
<protein>
    <submittedName>
        <fullName evidence="1">SulA-like leucine-rich domain-containing protein</fullName>
    </submittedName>
</protein>
<accession>A0ABV1RGJ8</accession>
<proteinExistence type="predicted"/>
<dbReference type="InterPro" id="IPR027417">
    <property type="entry name" value="P-loop_NTPase"/>
</dbReference>
<name>A0ABV1RGJ8_9ALTE</name>
<dbReference type="SUPFAM" id="SSF52540">
    <property type="entry name" value="P-loop containing nucleoside triphosphate hydrolases"/>
    <property type="match status" value="1"/>
</dbReference>
<dbReference type="Gene3D" id="3.40.50.300">
    <property type="entry name" value="P-loop containing nucleotide triphosphate hydrolases"/>
    <property type="match status" value="1"/>
</dbReference>
<organism evidence="1 2">
    <name type="scientific">Catenovulum sediminis</name>
    <dbReference type="NCBI Taxonomy" id="1740262"/>
    <lineage>
        <taxon>Bacteria</taxon>
        <taxon>Pseudomonadati</taxon>
        <taxon>Pseudomonadota</taxon>
        <taxon>Gammaproteobacteria</taxon>
        <taxon>Alteromonadales</taxon>
        <taxon>Alteromonadaceae</taxon>
        <taxon>Catenovulum</taxon>
    </lineage>
</organism>
<evidence type="ECO:0000313" key="1">
    <source>
        <dbReference type="EMBL" id="MER2492063.1"/>
    </source>
</evidence>
<dbReference type="Proteomes" id="UP001467690">
    <property type="component" value="Unassembled WGS sequence"/>
</dbReference>
<gene>
    <name evidence="1" type="ORF">ABS311_09230</name>
</gene>
<dbReference type="EMBL" id="JBELOE010000196">
    <property type="protein sequence ID" value="MER2492063.1"/>
    <property type="molecule type" value="Genomic_DNA"/>
</dbReference>
<dbReference type="Pfam" id="PF03846">
    <property type="entry name" value="SulA"/>
    <property type="match status" value="1"/>
</dbReference>
<comment type="caution">
    <text evidence="1">The sequence shown here is derived from an EMBL/GenBank/DDBJ whole genome shotgun (WGS) entry which is preliminary data.</text>
</comment>
<reference evidence="1 2" key="1">
    <citation type="submission" date="2024-06" db="EMBL/GenBank/DDBJ databases">
        <authorList>
            <person name="Chen R.Y."/>
        </authorList>
    </citation>
    <scope>NUCLEOTIDE SEQUENCE [LARGE SCALE GENOMIC DNA]</scope>
    <source>
        <strain evidence="1 2">D2</strain>
    </source>
</reference>
<evidence type="ECO:0000313" key="2">
    <source>
        <dbReference type="Proteomes" id="UP001467690"/>
    </source>
</evidence>
<keyword evidence="2" id="KW-1185">Reference proteome</keyword>